<dbReference type="RefSeq" id="WP_085758094.1">
    <property type="nucleotide sequence ID" value="NZ_CP019343.1"/>
</dbReference>
<dbReference type="AlphaFoldDB" id="A0A1X9N8F9"/>
<proteinExistence type="predicted"/>
<evidence type="ECO:0000313" key="3">
    <source>
        <dbReference type="EMBL" id="ARN73966.1"/>
    </source>
</evidence>
<accession>A0A1X9N8F9</accession>
<keyword evidence="2" id="KW-0732">Signal</keyword>
<feature type="coiled-coil region" evidence="1">
    <location>
        <begin position="34"/>
        <end position="68"/>
    </location>
</feature>
<evidence type="ECO:0000256" key="2">
    <source>
        <dbReference type="SAM" id="SignalP"/>
    </source>
</evidence>
<evidence type="ECO:0000256" key="1">
    <source>
        <dbReference type="SAM" id="Coils"/>
    </source>
</evidence>
<organism evidence="3 4">
    <name type="scientific">Oceanicoccus sagamiensis</name>
    <dbReference type="NCBI Taxonomy" id="716816"/>
    <lineage>
        <taxon>Bacteria</taxon>
        <taxon>Pseudomonadati</taxon>
        <taxon>Pseudomonadota</taxon>
        <taxon>Gammaproteobacteria</taxon>
        <taxon>Cellvibrionales</taxon>
        <taxon>Spongiibacteraceae</taxon>
        <taxon>Oceanicoccus</taxon>
    </lineage>
</organism>
<dbReference type="Proteomes" id="UP000193450">
    <property type="component" value="Chromosome"/>
</dbReference>
<dbReference type="KEGG" id="osg:BST96_07450"/>
<name>A0A1X9N8F9_9GAMM</name>
<evidence type="ECO:0000313" key="4">
    <source>
        <dbReference type="Proteomes" id="UP000193450"/>
    </source>
</evidence>
<dbReference type="EMBL" id="CP019343">
    <property type="protein sequence ID" value="ARN73966.1"/>
    <property type="molecule type" value="Genomic_DNA"/>
</dbReference>
<reference evidence="3 4" key="1">
    <citation type="submission" date="2016-11" db="EMBL/GenBank/DDBJ databases">
        <title>Trade-off between light-utilization and light-protection in marine flavobacteria.</title>
        <authorList>
            <person name="Kumagai Y."/>
        </authorList>
    </citation>
    <scope>NUCLEOTIDE SEQUENCE [LARGE SCALE GENOMIC DNA]</scope>
    <source>
        <strain evidence="3 4">NBRC 107125</strain>
    </source>
</reference>
<sequence>MKRLLSLTTVTLFSLMMVNPVFAEGSKGGFFSGLNSLLDDVNEATSEIEKTSKKINDTTSNIKAASQRVEGTAKNVKAVAKGEELLAIEETQTEASQ</sequence>
<protein>
    <submittedName>
        <fullName evidence="3">Uncharacterized protein</fullName>
    </submittedName>
</protein>
<keyword evidence="1" id="KW-0175">Coiled coil</keyword>
<keyword evidence="4" id="KW-1185">Reference proteome</keyword>
<gene>
    <name evidence="3" type="ORF">BST96_07450</name>
</gene>
<feature type="chain" id="PRO_5012756074" evidence="2">
    <location>
        <begin position="24"/>
        <end position="97"/>
    </location>
</feature>
<feature type="signal peptide" evidence="2">
    <location>
        <begin position="1"/>
        <end position="23"/>
    </location>
</feature>